<keyword evidence="4 6" id="KW-1133">Transmembrane helix</keyword>
<feature type="transmembrane region" description="Helical" evidence="6">
    <location>
        <begin position="133"/>
        <end position="152"/>
    </location>
</feature>
<comment type="caution">
    <text evidence="7">The sequence shown here is derived from an EMBL/GenBank/DDBJ whole genome shotgun (WGS) entry which is preliminary data.</text>
</comment>
<dbReference type="EMBL" id="JBHSDR010000008">
    <property type="protein sequence ID" value="MFC4296313.1"/>
    <property type="molecule type" value="Genomic_DNA"/>
</dbReference>
<dbReference type="RefSeq" id="WP_379539870.1">
    <property type="nucleotide sequence ID" value="NZ_JBHSDR010000008.1"/>
</dbReference>
<evidence type="ECO:0000256" key="3">
    <source>
        <dbReference type="ARBA" id="ARBA00022692"/>
    </source>
</evidence>
<feature type="transmembrane region" description="Helical" evidence="6">
    <location>
        <begin position="51"/>
        <end position="73"/>
    </location>
</feature>
<dbReference type="Pfam" id="PF09678">
    <property type="entry name" value="Caa3_CtaG"/>
    <property type="match status" value="2"/>
</dbReference>
<evidence type="ECO:0000256" key="5">
    <source>
        <dbReference type="ARBA" id="ARBA00023136"/>
    </source>
</evidence>
<keyword evidence="5 6" id="KW-0472">Membrane</keyword>
<evidence type="ECO:0000256" key="2">
    <source>
        <dbReference type="ARBA" id="ARBA00022475"/>
    </source>
</evidence>
<comment type="subcellular location">
    <subcellularLocation>
        <location evidence="1">Cell membrane</location>
        <topology evidence="1">Multi-pass membrane protein</topology>
    </subcellularLocation>
</comment>
<feature type="transmembrane region" description="Helical" evidence="6">
    <location>
        <begin position="21"/>
        <end position="39"/>
    </location>
</feature>
<feature type="transmembrane region" description="Helical" evidence="6">
    <location>
        <begin position="79"/>
        <end position="96"/>
    </location>
</feature>
<evidence type="ECO:0000313" key="8">
    <source>
        <dbReference type="Proteomes" id="UP001595828"/>
    </source>
</evidence>
<keyword evidence="2" id="KW-1003">Cell membrane</keyword>
<organism evidence="7 8">
    <name type="scientific">Novosphingobium tardum</name>
    <dbReference type="NCBI Taxonomy" id="1538021"/>
    <lineage>
        <taxon>Bacteria</taxon>
        <taxon>Pseudomonadati</taxon>
        <taxon>Pseudomonadota</taxon>
        <taxon>Alphaproteobacteria</taxon>
        <taxon>Sphingomonadales</taxon>
        <taxon>Sphingomonadaceae</taxon>
        <taxon>Novosphingobium</taxon>
    </lineage>
</organism>
<feature type="transmembrane region" description="Helical" evidence="6">
    <location>
        <begin position="164"/>
        <end position="190"/>
    </location>
</feature>
<gene>
    <name evidence="7" type="ORF">ACFO0A_14745</name>
</gene>
<evidence type="ECO:0000256" key="6">
    <source>
        <dbReference type="SAM" id="Phobius"/>
    </source>
</evidence>
<evidence type="ECO:0000256" key="4">
    <source>
        <dbReference type="ARBA" id="ARBA00022989"/>
    </source>
</evidence>
<evidence type="ECO:0000313" key="7">
    <source>
        <dbReference type="EMBL" id="MFC4296313.1"/>
    </source>
</evidence>
<keyword evidence="3 6" id="KW-0812">Transmembrane</keyword>
<proteinExistence type="predicted"/>
<protein>
    <submittedName>
        <fullName evidence="7">Cytochrome c oxidase assembly protein</fullName>
    </submittedName>
</protein>
<sequence>MLQGQPYCGAAPLPPEIWLRWNLDPIVIAGILALCIFQVSRANSKATNRVVVGWLIAALAFVSPLCALSVALFSARVGQHMVLVLIAAPLIATGLAGPRGFGVLLAATVSFCLALWFWHMPAPYDASLHSTPIYWAMHATLLGSAIMLWAALRNATNAGTALAAGTAASMAMGLLGAVIALGNHPLYLWHLNTTWSWGLDPLTDQHLGGLIMWVPGSILFVVVAVTAFAGILRAERPLSAA</sequence>
<accession>A0ABV8RSD2</accession>
<name>A0ABV8RSD2_9SPHN</name>
<dbReference type="InterPro" id="IPR019108">
    <property type="entry name" value="Caa3_assmbl_CtaG-rel"/>
</dbReference>
<feature type="transmembrane region" description="Helical" evidence="6">
    <location>
        <begin position="210"/>
        <end position="232"/>
    </location>
</feature>
<evidence type="ECO:0000256" key="1">
    <source>
        <dbReference type="ARBA" id="ARBA00004651"/>
    </source>
</evidence>
<reference evidence="8" key="1">
    <citation type="journal article" date="2019" name="Int. J. Syst. Evol. Microbiol.">
        <title>The Global Catalogue of Microorganisms (GCM) 10K type strain sequencing project: providing services to taxonomists for standard genome sequencing and annotation.</title>
        <authorList>
            <consortium name="The Broad Institute Genomics Platform"/>
            <consortium name="The Broad Institute Genome Sequencing Center for Infectious Disease"/>
            <person name="Wu L."/>
            <person name="Ma J."/>
        </authorList>
    </citation>
    <scope>NUCLEOTIDE SEQUENCE [LARGE SCALE GENOMIC DNA]</scope>
    <source>
        <strain evidence="8">CGMCC 1.12989</strain>
    </source>
</reference>
<dbReference type="Proteomes" id="UP001595828">
    <property type="component" value="Unassembled WGS sequence"/>
</dbReference>
<keyword evidence="8" id="KW-1185">Reference proteome</keyword>
<feature type="transmembrane region" description="Helical" evidence="6">
    <location>
        <begin position="103"/>
        <end position="121"/>
    </location>
</feature>